<gene>
    <name evidence="1" type="primary">Rep</name>
</gene>
<name>A0A482JSR4_9VIRU</name>
<evidence type="ECO:0000313" key="1">
    <source>
        <dbReference type="EMBL" id="QBP37119.1"/>
    </source>
</evidence>
<reference evidence="1" key="1">
    <citation type="submission" date="2018-06" db="EMBL/GenBank/DDBJ databases">
        <title>CRESS-DNA (Smacoviridae) genomes identified in human, pigs, wild boar, rats and goat.</title>
        <authorList>
            <person name="Ashworth J.L."/>
        </authorList>
    </citation>
    <scope>NUCLEOTIDE SEQUENCE</scope>
    <source>
        <strain evidence="1">17499x76_1345</strain>
    </source>
</reference>
<dbReference type="Gene3D" id="3.40.1310.20">
    <property type="match status" value="1"/>
</dbReference>
<protein>
    <submittedName>
        <fullName evidence="1">Replication associated protein</fullName>
    </submittedName>
</protein>
<sequence length="267" mass="31679">MSVKIFKKYRKNIDQSMTKTWMITTPRKRTEIEWIGIWRWLRKNDIHKWICAMETGADGYDHWQIRLQVNKTWEKLKEEWGPKAHIEEASDVWDYERKSGMFFASTDTPEVKKCRFGKLTWRQKAVIEAVQASNDRQVVVWYDPEGNKGKSWLLGHLYETGKAWVVQAQDTVKGIIQDVASEYINHGWRPMVVIDIPRTWRWTSDLYVAIERIKDGLIKDPRYSSKTVHIRGVKVLVTCNTMPKLDKLSEDRWVILDMEPMQTWSEC</sequence>
<dbReference type="EMBL" id="MH500320">
    <property type="protein sequence ID" value="QBP37119.1"/>
    <property type="molecule type" value="Genomic_DNA"/>
</dbReference>
<accession>A0A482JSR4</accession>
<organism evidence="1">
    <name type="scientific">Porcine associated porprismacovirus</name>
    <dbReference type="NCBI Taxonomy" id="2496634"/>
    <lineage>
        <taxon>Viruses</taxon>
        <taxon>Monodnaviria</taxon>
        <taxon>Shotokuvirae</taxon>
        <taxon>Cressdnaviricota</taxon>
        <taxon>Arfiviricetes</taxon>
        <taxon>Cremevirales</taxon>
        <taxon>Smacoviridae</taxon>
        <taxon>Porprismacovirus</taxon>
    </lineage>
</organism>
<proteinExistence type="predicted"/>